<sequence>MSRAVVTGAGGAIGSAICRGLAGRGHDIVAVDVDPDGLEALARELPGRVTPHRCDLTNAAERDGLVRALGGRCDLLVHVAGVVVTTPFERVTDVEMDRELGVNLLAPVHLTRALYPALQDSQGHVVAIVSIGGMVPLAESPGYSASKFGLRGFLLALAARTPETGVRVSLVNPGSVDTPMLRHEAATGGSALNFLSTPIRPEAVAARVLRLVDRPRIETNVPRSDGWMVKAGMLVPGLTLRALPWIAKLSRGNLRRYRARHGIESVVR</sequence>
<dbReference type="GO" id="GO:0016020">
    <property type="term" value="C:membrane"/>
    <property type="evidence" value="ECO:0007669"/>
    <property type="project" value="TreeGrafter"/>
</dbReference>
<protein>
    <submittedName>
        <fullName evidence="4">Short chain dehydrogenase</fullName>
    </submittedName>
</protein>
<accession>A0A3S5Y745</accession>
<dbReference type="GO" id="GO:0016491">
    <property type="term" value="F:oxidoreductase activity"/>
    <property type="evidence" value="ECO:0007669"/>
    <property type="project" value="UniProtKB-KW"/>
</dbReference>
<keyword evidence="2" id="KW-0560">Oxidoreductase</keyword>
<dbReference type="SUPFAM" id="SSF51735">
    <property type="entry name" value="NAD(P)-binding Rossmann-fold domains"/>
    <property type="match status" value="1"/>
</dbReference>
<dbReference type="KEGG" id="req:REQ_23480"/>
<dbReference type="InterPro" id="IPR036291">
    <property type="entry name" value="NAD(P)-bd_dom_sf"/>
</dbReference>
<dbReference type="PANTHER" id="PTHR44196:SF1">
    <property type="entry name" value="DEHYDROGENASE_REDUCTASE SDR FAMILY MEMBER 7B"/>
    <property type="match status" value="1"/>
</dbReference>
<organism evidence="4">
    <name type="scientific">Rhodococcus hoagii (strain 103S)</name>
    <name type="common">Rhodococcus equi</name>
    <dbReference type="NCBI Taxonomy" id="685727"/>
    <lineage>
        <taxon>Bacteria</taxon>
        <taxon>Bacillati</taxon>
        <taxon>Actinomycetota</taxon>
        <taxon>Actinomycetes</taxon>
        <taxon>Mycobacteriales</taxon>
        <taxon>Nocardiaceae</taxon>
        <taxon>Prescottella</taxon>
    </lineage>
</organism>
<evidence type="ECO:0000313" key="5">
    <source>
        <dbReference type="Proteomes" id="UP000006892"/>
    </source>
</evidence>
<proteinExistence type="inferred from homology"/>
<dbReference type="RefSeq" id="WP_013416037.1">
    <property type="nucleotide sequence ID" value="NC_014659.1"/>
</dbReference>
<evidence type="ECO:0000256" key="3">
    <source>
        <dbReference type="RuleBase" id="RU000363"/>
    </source>
</evidence>
<dbReference type="Proteomes" id="UP001154400">
    <property type="component" value="Chromosome"/>
</dbReference>
<dbReference type="PROSITE" id="PS00061">
    <property type="entry name" value="ADH_SHORT"/>
    <property type="match status" value="1"/>
</dbReference>
<dbReference type="InterPro" id="IPR020904">
    <property type="entry name" value="Sc_DH/Rdtase_CS"/>
</dbReference>
<dbReference type="InterPro" id="IPR002347">
    <property type="entry name" value="SDR_fam"/>
</dbReference>
<comment type="similarity">
    <text evidence="1 3">Belongs to the short-chain dehydrogenases/reductases (SDR) family.</text>
</comment>
<dbReference type="PRINTS" id="PR00081">
    <property type="entry name" value="GDHRDH"/>
</dbReference>
<reference evidence="4" key="1">
    <citation type="journal article" date="2010" name="PLoS Genet.">
        <title>The genome of a pathogenic rhodococcus: cooptive virulence underpinned by key gene acquisitions.</title>
        <authorList>
            <person name="Letek M."/>
            <person name="Gonzalez P."/>
            <person name="Macarthur I."/>
            <person name="Rodriguez H."/>
            <person name="Freeman T.C."/>
            <person name="Valero-Rello A."/>
            <person name="Blanco M."/>
            <person name="Buckley T."/>
            <person name="Cherevach I."/>
            <person name="Fahey R."/>
            <person name="Hapeshi A."/>
            <person name="Holdstock J."/>
            <person name="Leadon D."/>
            <person name="Navas J."/>
            <person name="Ocampo A."/>
            <person name="Quail M.A."/>
            <person name="Sanders M."/>
            <person name="Scortti M.M."/>
            <person name="Prescott J.F."/>
            <person name="Fogarty U."/>
            <person name="Meijer W.G."/>
            <person name="Parkhill J."/>
            <person name="Bentley S.D."/>
            <person name="Vazquez-Boland J.A."/>
        </authorList>
    </citation>
    <scope>NUCLEOTIDE SEQUENCE [LARGE SCALE GENOMIC DNA]</scope>
    <source>
        <strain evidence="4 5">103S</strain>
    </source>
</reference>
<dbReference type="PRINTS" id="PR00080">
    <property type="entry name" value="SDRFAMILY"/>
</dbReference>
<evidence type="ECO:0000256" key="2">
    <source>
        <dbReference type="ARBA" id="ARBA00023002"/>
    </source>
</evidence>
<dbReference type="CDD" id="cd05233">
    <property type="entry name" value="SDR_c"/>
    <property type="match status" value="1"/>
</dbReference>
<dbReference type="AlphaFoldDB" id="A0A3S5Y745"/>
<dbReference type="EMBL" id="FN563149">
    <property type="protein sequence ID" value="CBH48393.1"/>
    <property type="molecule type" value="Genomic_DNA"/>
</dbReference>
<evidence type="ECO:0000256" key="1">
    <source>
        <dbReference type="ARBA" id="ARBA00006484"/>
    </source>
</evidence>
<dbReference type="Gene3D" id="3.40.50.720">
    <property type="entry name" value="NAD(P)-binding Rossmann-like Domain"/>
    <property type="match status" value="1"/>
</dbReference>
<dbReference type="Pfam" id="PF00106">
    <property type="entry name" value="adh_short"/>
    <property type="match status" value="1"/>
</dbReference>
<dbReference type="PANTHER" id="PTHR44196">
    <property type="entry name" value="DEHYDROGENASE/REDUCTASE SDR FAMILY MEMBER 7B"/>
    <property type="match status" value="1"/>
</dbReference>
<gene>
    <name evidence="4" type="ordered locus">REQ_23480</name>
</gene>
<name>A0A3S5Y745_RHOH1</name>
<evidence type="ECO:0000313" key="4">
    <source>
        <dbReference type="EMBL" id="CBH48393.1"/>
    </source>
</evidence>